<sequence length="144" mass="16474">MPVIEPAMGPESYKSYVLAQPLDTHWRKATCEEVNCDHFLNGWRVRVENLTPEQLHAAKNSGRHYQEHRIADGETWLGFAAGQPCFRASEHRAPLARPPLYVVRDGDLRGNPRGTKARLHQRPDLWVEDFAEHQQTLADAQQRG</sequence>
<accession>A0ABU7PL60</accession>
<protein>
    <submittedName>
        <fullName evidence="1">Uncharacterized protein</fullName>
    </submittedName>
</protein>
<reference evidence="1 2" key="1">
    <citation type="submission" date="2023-12" db="EMBL/GenBank/DDBJ databases">
        <title>Streptomyces sp. V4-01.</title>
        <authorList>
            <person name="Somphong A."/>
            <person name="Phongsopitanun W."/>
        </authorList>
    </citation>
    <scope>NUCLEOTIDE SEQUENCE [LARGE SCALE GENOMIC DNA]</scope>
    <source>
        <strain evidence="1 2">V4-01</strain>
    </source>
</reference>
<gene>
    <name evidence="1" type="ORF">V2S66_31415</name>
</gene>
<comment type="caution">
    <text evidence="1">The sequence shown here is derived from an EMBL/GenBank/DDBJ whole genome shotgun (WGS) entry which is preliminary data.</text>
</comment>
<dbReference type="RefSeq" id="WP_330800161.1">
    <property type="nucleotide sequence ID" value="NZ_JAZEWV010000046.1"/>
</dbReference>
<evidence type="ECO:0000313" key="2">
    <source>
        <dbReference type="Proteomes" id="UP001344658"/>
    </source>
</evidence>
<keyword evidence="2" id="KW-1185">Reference proteome</keyword>
<dbReference type="Proteomes" id="UP001344658">
    <property type="component" value="Unassembled WGS sequence"/>
</dbReference>
<name>A0ABU7PL60_9ACTN</name>
<proteinExistence type="predicted"/>
<dbReference type="EMBL" id="JAZEWV010000046">
    <property type="protein sequence ID" value="MEE4546461.1"/>
    <property type="molecule type" value="Genomic_DNA"/>
</dbReference>
<evidence type="ECO:0000313" key="1">
    <source>
        <dbReference type="EMBL" id="MEE4546461.1"/>
    </source>
</evidence>
<organism evidence="1 2">
    <name type="scientific">Actinacidiphila polyblastidii</name>
    <dbReference type="NCBI Taxonomy" id="3110430"/>
    <lineage>
        <taxon>Bacteria</taxon>
        <taxon>Bacillati</taxon>
        <taxon>Actinomycetota</taxon>
        <taxon>Actinomycetes</taxon>
        <taxon>Kitasatosporales</taxon>
        <taxon>Streptomycetaceae</taxon>
        <taxon>Actinacidiphila</taxon>
    </lineage>
</organism>